<evidence type="ECO:0000313" key="2">
    <source>
        <dbReference type="Proteomes" id="UP000298493"/>
    </source>
</evidence>
<dbReference type="AlphaFoldDB" id="A0A4Z1PXD9"/>
<gene>
    <name evidence="1" type="ORF">E6O75_ATG00629</name>
</gene>
<name>A0A4Z1PXD9_9PEZI</name>
<keyword evidence="2" id="KW-1185">Reference proteome</keyword>
<dbReference type="Proteomes" id="UP000298493">
    <property type="component" value="Unassembled WGS sequence"/>
</dbReference>
<comment type="caution">
    <text evidence="1">The sequence shown here is derived from an EMBL/GenBank/DDBJ whole genome shotgun (WGS) entry which is preliminary data.</text>
</comment>
<accession>A0A4Z1PXD9</accession>
<protein>
    <submittedName>
        <fullName evidence="1">Uncharacterized protein</fullName>
    </submittedName>
</protein>
<organism evidence="1 2">
    <name type="scientific">Venturia nashicola</name>
    <dbReference type="NCBI Taxonomy" id="86259"/>
    <lineage>
        <taxon>Eukaryota</taxon>
        <taxon>Fungi</taxon>
        <taxon>Dikarya</taxon>
        <taxon>Ascomycota</taxon>
        <taxon>Pezizomycotina</taxon>
        <taxon>Dothideomycetes</taxon>
        <taxon>Pleosporomycetidae</taxon>
        <taxon>Venturiales</taxon>
        <taxon>Venturiaceae</taxon>
        <taxon>Venturia</taxon>
    </lineage>
</organism>
<sequence>MASTLLEQASRKAIDGLSTNPQAFAEYFTEYPPEEQSALLREMGKRIAELKELEKWKRKWEELATTMPTTDHRIHVEGAEMPEEGHERIALERAEVQRKWHWLDAEPQMTHSIGWMDDALIAEDSHQPLKLCSKHTQLGECDCSRFYKHGRTMGTRISSQLMLYRLCSLFGMPPQRTIDNNNNPACWIAALGYYRAAEPSYLEFSEYEGGAKCFFIGNSVEASNSAIELVNLLVRWDLAHSNTDEDDVQIVAGRSYL</sequence>
<proteinExistence type="predicted"/>
<reference evidence="1 2" key="1">
    <citation type="submission" date="2019-04" db="EMBL/GenBank/DDBJ databases">
        <title>High contiguity whole genome sequence and gene annotation resource for two Venturia nashicola isolates.</title>
        <authorList>
            <person name="Prokchorchik M."/>
            <person name="Won K."/>
            <person name="Lee Y."/>
            <person name="Choi E.D."/>
            <person name="Segonzac C."/>
            <person name="Sohn K.H."/>
        </authorList>
    </citation>
    <scope>NUCLEOTIDE SEQUENCE [LARGE SCALE GENOMIC DNA]</scope>
    <source>
        <strain evidence="1 2">PRI2</strain>
    </source>
</reference>
<evidence type="ECO:0000313" key="1">
    <source>
        <dbReference type="EMBL" id="TID27862.1"/>
    </source>
</evidence>
<dbReference type="EMBL" id="SNSC02000001">
    <property type="protein sequence ID" value="TID27862.1"/>
    <property type="molecule type" value="Genomic_DNA"/>
</dbReference>